<name>A0A9Q0B957_9HYPO</name>
<dbReference type="RefSeq" id="XP_051358568.1">
    <property type="nucleotide sequence ID" value="XM_051510546.1"/>
</dbReference>
<sequence>MSDKSVTKGHDCLIPLLGIEPAHTPENLYSSNVEHFQSTEATAPLFTKDTIPVILPAFNAPLPHREQFFSKTLHHDEGLTHMLSLFTRQGDNVENPETLVEEVYTLATVERGLSGAPHMLHGGVIMSLVDEAMGALIEINRALGKKGEVFTGLGVTAGLQINFIIFVGTTITAKATMEGSSGRKMNVKCEVTDEAGDVAVRCSSVWVAVKEKL</sequence>
<dbReference type="AlphaFoldDB" id="A0A9Q0B957"/>
<dbReference type="Pfam" id="PF03061">
    <property type="entry name" value="4HBT"/>
    <property type="match status" value="1"/>
</dbReference>
<feature type="domain" description="Thioesterase" evidence="1">
    <location>
        <begin position="119"/>
        <end position="198"/>
    </location>
</feature>
<proteinExistence type="predicted"/>
<evidence type="ECO:0000259" key="1">
    <source>
        <dbReference type="Pfam" id="PF03061"/>
    </source>
</evidence>
<dbReference type="GeneID" id="75834080"/>
<gene>
    <name evidence="2" type="ORF">J7T54_007606</name>
</gene>
<reference evidence="2" key="2">
    <citation type="submission" date="2022-07" db="EMBL/GenBank/DDBJ databases">
        <authorList>
            <person name="Goncalves M.F.M."/>
            <person name="Hilario S."/>
            <person name="Van De Peer Y."/>
            <person name="Esteves A.C."/>
            <person name="Alves A."/>
        </authorList>
    </citation>
    <scope>NUCLEOTIDE SEQUENCE</scope>
    <source>
        <strain evidence="2">MUM 19.33</strain>
    </source>
</reference>
<dbReference type="InterPro" id="IPR006683">
    <property type="entry name" value="Thioestr_dom"/>
</dbReference>
<evidence type="ECO:0000313" key="2">
    <source>
        <dbReference type="EMBL" id="KAI6777712.1"/>
    </source>
</evidence>
<dbReference type="PANTHER" id="PTHR47260">
    <property type="entry name" value="UPF0644 PROTEIN PB2B4.06"/>
    <property type="match status" value="1"/>
</dbReference>
<dbReference type="SUPFAM" id="SSF54637">
    <property type="entry name" value="Thioesterase/thiol ester dehydrase-isomerase"/>
    <property type="match status" value="1"/>
</dbReference>
<dbReference type="Proteomes" id="UP001055219">
    <property type="component" value="Unassembled WGS sequence"/>
</dbReference>
<dbReference type="Gene3D" id="3.10.129.10">
    <property type="entry name" value="Hotdog Thioesterase"/>
    <property type="match status" value="1"/>
</dbReference>
<organism evidence="2 3">
    <name type="scientific">Emericellopsis cladophorae</name>
    <dbReference type="NCBI Taxonomy" id="2686198"/>
    <lineage>
        <taxon>Eukaryota</taxon>
        <taxon>Fungi</taxon>
        <taxon>Dikarya</taxon>
        <taxon>Ascomycota</taxon>
        <taxon>Pezizomycotina</taxon>
        <taxon>Sordariomycetes</taxon>
        <taxon>Hypocreomycetidae</taxon>
        <taxon>Hypocreales</taxon>
        <taxon>Bionectriaceae</taxon>
        <taxon>Emericellopsis</taxon>
    </lineage>
</organism>
<dbReference type="OrthoDB" id="506431at2759"/>
<dbReference type="PANTHER" id="PTHR47260:SF6">
    <property type="entry name" value="THIOESTERASE DOMAIN-CONTAINING PROTEIN"/>
    <property type="match status" value="1"/>
</dbReference>
<reference evidence="2" key="1">
    <citation type="journal article" date="2021" name="J Fungi (Basel)">
        <title>Genomic and Metabolomic Analyses of the Marine Fungus Emericellopsis cladophorae: Insights into Saltwater Adaptability Mechanisms and Its Biosynthetic Potential.</title>
        <authorList>
            <person name="Goncalves M.F.M."/>
            <person name="Hilario S."/>
            <person name="Van de Peer Y."/>
            <person name="Esteves A.C."/>
            <person name="Alves A."/>
        </authorList>
    </citation>
    <scope>NUCLEOTIDE SEQUENCE</scope>
    <source>
        <strain evidence="2">MUM 19.33</strain>
    </source>
</reference>
<evidence type="ECO:0000313" key="3">
    <source>
        <dbReference type="Proteomes" id="UP001055219"/>
    </source>
</evidence>
<comment type="caution">
    <text evidence="2">The sequence shown here is derived from an EMBL/GenBank/DDBJ whole genome shotgun (WGS) entry which is preliminary data.</text>
</comment>
<keyword evidence="3" id="KW-1185">Reference proteome</keyword>
<accession>A0A9Q0B957</accession>
<dbReference type="CDD" id="cd03443">
    <property type="entry name" value="PaaI_thioesterase"/>
    <property type="match status" value="1"/>
</dbReference>
<dbReference type="EMBL" id="JAGIXG020000120">
    <property type="protein sequence ID" value="KAI6777712.1"/>
    <property type="molecule type" value="Genomic_DNA"/>
</dbReference>
<dbReference type="InterPro" id="IPR052061">
    <property type="entry name" value="PTE-AB_protein"/>
</dbReference>
<protein>
    <submittedName>
        <fullName evidence="2">Acyl-coenzyme A thioesterase-like protein</fullName>
    </submittedName>
</protein>
<dbReference type="InterPro" id="IPR029069">
    <property type="entry name" value="HotDog_dom_sf"/>
</dbReference>